<dbReference type="EMBL" id="JYDT01000136">
    <property type="protein sequence ID" value="KRY83590.1"/>
    <property type="molecule type" value="Genomic_DNA"/>
</dbReference>
<organism evidence="2 6">
    <name type="scientific">Trichinella pseudospiralis</name>
    <name type="common">Parasitic roundworm</name>
    <dbReference type="NCBI Taxonomy" id="6337"/>
    <lineage>
        <taxon>Eukaryota</taxon>
        <taxon>Metazoa</taxon>
        <taxon>Ecdysozoa</taxon>
        <taxon>Nematoda</taxon>
        <taxon>Enoplea</taxon>
        <taxon>Dorylaimia</taxon>
        <taxon>Trichinellida</taxon>
        <taxon>Trichinellidae</taxon>
        <taxon>Trichinella</taxon>
    </lineage>
</organism>
<evidence type="ECO:0000313" key="3">
    <source>
        <dbReference type="EMBL" id="KRZ25059.1"/>
    </source>
</evidence>
<name>A0A0V1FC01_TRIPS</name>
<comment type="caution">
    <text evidence="2">The sequence shown here is derived from an EMBL/GenBank/DDBJ whole genome shotgun (WGS) entry which is preliminary data.</text>
</comment>
<accession>A0A0V1FC01</accession>
<dbReference type="Proteomes" id="UP000054995">
    <property type="component" value="Unassembled WGS sequence"/>
</dbReference>
<evidence type="ECO:0000313" key="4">
    <source>
        <dbReference type="Proteomes" id="UP000054632"/>
    </source>
</evidence>
<dbReference type="Proteomes" id="UP000054826">
    <property type="component" value="Unassembled WGS sequence"/>
</dbReference>
<proteinExistence type="predicted"/>
<dbReference type="OrthoDB" id="7444419at2759"/>
<evidence type="ECO:0000313" key="2">
    <source>
        <dbReference type="EMBL" id="KRY83590.1"/>
    </source>
</evidence>
<dbReference type="EMBL" id="JYDV01000205">
    <property type="protein sequence ID" value="KRZ25059.1"/>
    <property type="molecule type" value="Genomic_DNA"/>
</dbReference>
<dbReference type="EMBL" id="JYDR01000081">
    <property type="protein sequence ID" value="KRY69967.1"/>
    <property type="molecule type" value="Genomic_DNA"/>
</dbReference>
<dbReference type="Proteomes" id="UP000054632">
    <property type="component" value="Unassembled WGS sequence"/>
</dbReference>
<sequence length="67" mass="7396">MKFVHLRFCLSGEALQLINGLNLTAESLAASRQVSQNNCHFGCPFQFSEFSEFSEQEVTANGIVEVA</sequence>
<evidence type="ECO:0000313" key="1">
    <source>
        <dbReference type="EMBL" id="KRY69967.1"/>
    </source>
</evidence>
<reference evidence="4 5" key="1">
    <citation type="submission" date="2015-01" db="EMBL/GenBank/DDBJ databases">
        <title>Evolution of Trichinella species and genotypes.</title>
        <authorList>
            <person name="Korhonen P.K."/>
            <person name="Edoardo P."/>
            <person name="Giuseppe L.R."/>
            <person name="Gasser R.B."/>
        </authorList>
    </citation>
    <scope>NUCLEOTIDE SEQUENCE [LARGE SCALE GENOMIC DNA]</scope>
    <source>
        <strain evidence="1">ISS13</strain>
        <strain evidence="3">ISS176</strain>
        <strain evidence="2">ISS470</strain>
    </source>
</reference>
<protein>
    <submittedName>
        <fullName evidence="2">Uncharacterized protein</fullName>
    </submittedName>
</protein>
<dbReference type="AlphaFoldDB" id="A0A0V1FC01"/>
<evidence type="ECO:0000313" key="5">
    <source>
        <dbReference type="Proteomes" id="UP000054826"/>
    </source>
</evidence>
<keyword evidence="6" id="KW-1185">Reference proteome</keyword>
<gene>
    <name evidence="1" type="ORF">T4A_1026</name>
    <name evidence="3" type="ORF">T4C_1010</name>
    <name evidence="2" type="ORF">T4D_4127</name>
</gene>
<evidence type="ECO:0000313" key="6">
    <source>
        <dbReference type="Proteomes" id="UP000054995"/>
    </source>
</evidence>